<gene>
    <name evidence="1" type="ORF">CYY_010555</name>
</gene>
<proteinExistence type="predicted"/>
<protein>
    <submittedName>
        <fullName evidence="1">Uncharacterized protein</fullName>
    </submittedName>
</protein>
<keyword evidence="2" id="KW-1185">Reference proteome</keyword>
<sequence length="619" mass="73679">FDITWFDNSVSYANKQFFRIWNIFKSRDQIIVLPNEIQFYPNSVERSEPLNPKYGWYRTDIYVIELLVQQGYSADILKKYAEYGCEQDLYYSVGTIYSSLNDWKVVERLIKIGILSLSFMISRSIAFGHTQLFKLLYPLQDKVVKDKDYIIDAIWRQHIEILDFIGYDLNSSTHWFRNGDFTQKWCELSFLKDTYKSIQQHPDADTIATKILLNQIEYRRIENIKFMLSVFKFESFEKVLPAVLKRHDKTIIELFIQQRDIAFKSLPTNWETILESALCRYPSKNNVKLAECLIRYNLVSCPIKNHQIIDTVDPYIQHIAEERSLEYLVHNQHKFKTNPTNTQYIIDQILKRRPPVSTLLQLYVHQHFIELVFNNVFLSQKIFAFVYKIQSYSRSLRYDDIIEIDWMVSYDHLALLKEKIDRGSTLYLGYNGNELINKDFELFKRVFEEYKYFRNRHPNNRELYNIFLTNNFEAIKWFCENGYASELNLRMVKFSKDSDPRILRYLIENRWATVDYNTTFVEVSHSVFTPEILEVLKQHTPSPITSEQAKEAINCLLGNPIPLVFEYLSPLFQENIDPFEVSRACNSSHLSNYPIVEYLIENKLCKDESFIKPIYDKLK</sequence>
<reference evidence="1" key="1">
    <citation type="submission" date="2020-01" db="EMBL/GenBank/DDBJ databases">
        <title>Development of genomics and gene disruption for Polysphondylium violaceum indicates a role for the polyketide synthase stlB in stalk morphogenesis.</title>
        <authorList>
            <person name="Narita B."/>
            <person name="Kawabe Y."/>
            <person name="Kin K."/>
            <person name="Saito T."/>
            <person name="Gibbs R."/>
            <person name="Kuspa A."/>
            <person name="Muzny D."/>
            <person name="Queller D."/>
            <person name="Richards S."/>
            <person name="Strassman J."/>
            <person name="Sucgang R."/>
            <person name="Worley K."/>
            <person name="Schaap P."/>
        </authorList>
    </citation>
    <scope>NUCLEOTIDE SEQUENCE</scope>
    <source>
        <strain evidence="1">QSvi11</strain>
    </source>
</reference>
<dbReference type="PANTHER" id="PTHR31550">
    <property type="entry name" value="ANKYRIN REPEAT PROTEIN-RELATED-RELATED"/>
    <property type="match status" value="1"/>
</dbReference>
<feature type="non-terminal residue" evidence="1">
    <location>
        <position position="619"/>
    </location>
</feature>
<organism evidence="1 2">
    <name type="scientific">Polysphondylium violaceum</name>
    <dbReference type="NCBI Taxonomy" id="133409"/>
    <lineage>
        <taxon>Eukaryota</taxon>
        <taxon>Amoebozoa</taxon>
        <taxon>Evosea</taxon>
        <taxon>Eumycetozoa</taxon>
        <taxon>Dictyostelia</taxon>
        <taxon>Dictyosteliales</taxon>
        <taxon>Dictyosteliaceae</taxon>
        <taxon>Polysphondylium</taxon>
    </lineage>
</organism>
<dbReference type="Proteomes" id="UP000695562">
    <property type="component" value="Unassembled WGS sequence"/>
</dbReference>
<dbReference type="AlphaFoldDB" id="A0A8J4PKG8"/>
<dbReference type="PANTHER" id="PTHR31550:SF10">
    <property type="entry name" value="PROTEIN KINASE DOMAIN-CONTAINING PROTEIN"/>
    <property type="match status" value="1"/>
</dbReference>
<evidence type="ECO:0000313" key="2">
    <source>
        <dbReference type="Proteomes" id="UP000695562"/>
    </source>
</evidence>
<feature type="non-terminal residue" evidence="1">
    <location>
        <position position="1"/>
    </location>
</feature>
<evidence type="ECO:0000313" key="1">
    <source>
        <dbReference type="EMBL" id="KAF2068119.1"/>
    </source>
</evidence>
<dbReference type="EMBL" id="AJWJ01001192">
    <property type="protein sequence ID" value="KAF2068119.1"/>
    <property type="molecule type" value="Genomic_DNA"/>
</dbReference>
<accession>A0A8J4PKG8</accession>
<name>A0A8J4PKG8_9MYCE</name>
<comment type="caution">
    <text evidence="1">The sequence shown here is derived from an EMBL/GenBank/DDBJ whole genome shotgun (WGS) entry which is preliminary data.</text>
</comment>